<proteinExistence type="predicted"/>
<accession>A0AAD9G1R7</accession>
<evidence type="ECO:0000313" key="2">
    <source>
        <dbReference type="Proteomes" id="UP001259832"/>
    </source>
</evidence>
<evidence type="ECO:0000313" key="1">
    <source>
        <dbReference type="EMBL" id="KAK1930013.1"/>
    </source>
</evidence>
<reference evidence="1" key="1">
    <citation type="submission" date="2023-08" db="EMBL/GenBank/DDBJ databases">
        <title>Reference Genome Resource for the Citrus Pathogen Phytophthora citrophthora.</title>
        <authorList>
            <person name="Moller H."/>
            <person name="Coetzee B."/>
            <person name="Rose L.J."/>
            <person name="Van Niekerk J.M."/>
        </authorList>
    </citation>
    <scope>NUCLEOTIDE SEQUENCE</scope>
    <source>
        <strain evidence="1">STE-U-9442</strain>
    </source>
</reference>
<dbReference type="EMBL" id="JASMQC010000042">
    <property type="protein sequence ID" value="KAK1930013.1"/>
    <property type="molecule type" value="Genomic_DNA"/>
</dbReference>
<sequence>MAPRSMTPLSLETSLMLHPPLDFIPKFTVSMAADWTFLKPWRNALRTSLMDFQSGTSVQFKWPHGGFWICSQHYLGFDVRLVDGDTQNVNRLNKVREAIVLFTVLALVNYKAFLDQFPPRLPRLHACKCYPCWVVGVYGEATVQQLVWGEFCADSDPSPQFQQAMQKLKAMGLENMNEEKNYLSSCAGMKWRSILDGVKVYANLKVNTSDIFDTGLQRLFIAAVPLVLLLDRATLCDVGQSRRSVIVTEQAPVDIEIDFLIHDLTTSYSRNLAANLPWKVVNPLAIFVTFDITSNDGLPQDMINIGILLNHLLTCLRLNDCTIKISCRKGFESFFPAIGSAIAAHSDVSPLKFGITCTASELWSWLLYTINCCSTATLCGMTLTQANLLSIADVVQYNYPLTGQEELQPRTYNTCEFGFVDIVEGITVWPIDTVGGGTSAFVMPSSTRCRAWFKGGRSGFGRCRTRVGNGVSEVSRDLVEQNLPTLSKLYLSFASIDSVSLAINLLELVGRNLRSLTMCALIYSNSTTLDLSVLSVVTAHNESLSRWPVAELTVGSNRKLSDFTLCLRNRRLRMARELTRLNFYAVHCEEREIQEFTSHDGDFLSVTKEKFPIQLKAALISVINYVHYSKPIHRLPADVLWLIFVFASTPTRRSVTFKWPFRNSMCCQHLLLRLQKGRSPENVIQLKLIREAIELFTLLSVVNNEAFTEHMSLLSPRTEQSSRRYYPEWSVYVCGTVADQKTTWSRQLEFSEPSTQYQYALQKLKMLRYEDKATTPMFKTKLMHWKCKCDGAGVNASLYTDKSDGIETDLQRLFDAGSSMIVQLTQTPDRSSLVDIWSNHRQQVLNANVSVSIWDLTSRFCRDLAAGLTTSSEQATINAGVLLARVYQWSQVVRRKVFISCFKLSKSVWAAICSTIAVEPTTPIHFRIQPMSPDTLPWSWLAFAVGCPPSVGIEFDIVHSILSKADRLSVAETLTHRYPVLTTSRQQLRPRTYEASEFGFVDIAKGTTVWSIDLEEGTTFVVPSSIRCRAWFKEDYVVVIVPRFGRCRSRIRDGVCEVSRDLKEQALKCQVLFGLYLFSLP</sequence>
<name>A0AAD9G1R7_9STRA</name>
<gene>
    <name evidence="1" type="ORF">P3T76_014510</name>
</gene>
<keyword evidence="2" id="KW-1185">Reference proteome</keyword>
<dbReference type="Proteomes" id="UP001259832">
    <property type="component" value="Unassembled WGS sequence"/>
</dbReference>
<protein>
    <submittedName>
        <fullName evidence="1">Uncharacterized protein</fullName>
    </submittedName>
</protein>
<dbReference type="AlphaFoldDB" id="A0AAD9G1R7"/>
<organism evidence="1 2">
    <name type="scientific">Phytophthora citrophthora</name>
    <dbReference type="NCBI Taxonomy" id="4793"/>
    <lineage>
        <taxon>Eukaryota</taxon>
        <taxon>Sar</taxon>
        <taxon>Stramenopiles</taxon>
        <taxon>Oomycota</taxon>
        <taxon>Peronosporomycetes</taxon>
        <taxon>Peronosporales</taxon>
        <taxon>Peronosporaceae</taxon>
        <taxon>Phytophthora</taxon>
    </lineage>
</organism>
<comment type="caution">
    <text evidence="1">The sequence shown here is derived from an EMBL/GenBank/DDBJ whole genome shotgun (WGS) entry which is preliminary data.</text>
</comment>